<dbReference type="OrthoDB" id="311022at2759"/>
<feature type="region of interest" description="Disordered" evidence="1">
    <location>
        <begin position="521"/>
        <end position="556"/>
    </location>
</feature>
<dbReference type="EMBL" id="RRYP01007882">
    <property type="protein sequence ID" value="TNV80170.1"/>
    <property type="molecule type" value="Genomic_DNA"/>
</dbReference>
<dbReference type="Proteomes" id="UP000785679">
    <property type="component" value="Unassembled WGS sequence"/>
</dbReference>
<evidence type="ECO:0000256" key="1">
    <source>
        <dbReference type="SAM" id="MobiDB-lite"/>
    </source>
</evidence>
<feature type="compositionally biased region" description="Polar residues" evidence="1">
    <location>
        <begin position="538"/>
        <end position="556"/>
    </location>
</feature>
<comment type="caution">
    <text evidence="2">The sequence shown here is derived from an EMBL/GenBank/DDBJ whole genome shotgun (WGS) entry which is preliminary data.</text>
</comment>
<accession>A0A8J8NTW1</accession>
<evidence type="ECO:0000313" key="3">
    <source>
        <dbReference type="Proteomes" id="UP000785679"/>
    </source>
</evidence>
<dbReference type="AlphaFoldDB" id="A0A8J8NTW1"/>
<sequence>MSGIKTINFERHDIGAHFKKSKSQFIWKFSLDSTLVTIELMCSHFSGKKKVYRDGKLLCEIQKFGTAYQYPFQIGPHMLNIVQHGDVFELRIDNQSFSHMYHMERTKRAFTYDGDEDKPVGAAASSIGASDNPYMRERMGLDAQPKKQEDDLGYGGYKKGHGVSDEWVNRNNSWQTEQRERKEEEQDINDMWKPTKSATVKETKKYDDYSNKSEDLMGFESKPKTQPKQFDFNAMGITEQETAGHVIKKAQYIGGASKPTVQLQKASDSLIDIGNPQQQVQQLTNKFEDLFSLGESKPPAQSSGFDFDFGPPRAAPQIQQTGFEFFESREQKPVSDGFDFDFQAPAQKGAATQPKTFDFASMGQQPVVEQPASVNLMDLLDQPQKAQNVEDLLSIDTKPPSTAFDIFSTPAQTTASDDQRRIHELLKTGYSQQQAFQPDLGTISFSQPTQFQTQSTPWTQPAMPKQTVDPFADAMNNNINSLVKDSQQQSKKTGTDAFQFVQNEIKQNNSQAPFDNLFQMGNTQPQQQKGPFAFDFNANGNGSAKPQQSAFNDFTF</sequence>
<evidence type="ECO:0000313" key="2">
    <source>
        <dbReference type="EMBL" id="TNV80170.1"/>
    </source>
</evidence>
<protein>
    <submittedName>
        <fullName evidence="2">Uncharacterized protein</fullName>
    </submittedName>
</protein>
<organism evidence="2 3">
    <name type="scientific">Halteria grandinella</name>
    <dbReference type="NCBI Taxonomy" id="5974"/>
    <lineage>
        <taxon>Eukaryota</taxon>
        <taxon>Sar</taxon>
        <taxon>Alveolata</taxon>
        <taxon>Ciliophora</taxon>
        <taxon>Intramacronucleata</taxon>
        <taxon>Spirotrichea</taxon>
        <taxon>Stichotrichia</taxon>
        <taxon>Sporadotrichida</taxon>
        <taxon>Halteriidae</taxon>
        <taxon>Halteria</taxon>
    </lineage>
</organism>
<keyword evidence="3" id="KW-1185">Reference proteome</keyword>
<name>A0A8J8NTW1_HALGN</name>
<reference evidence="2" key="1">
    <citation type="submission" date="2019-06" db="EMBL/GenBank/DDBJ databases">
        <authorList>
            <person name="Zheng W."/>
        </authorList>
    </citation>
    <scope>NUCLEOTIDE SEQUENCE</scope>
    <source>
        <strain evidence="2">QDHG01</strain>
    </source>
</reference>
<gene>
    <name evidence="2" type="ORF">FGO68_gene16591</name>
</gene>
<proteinExistence type="predicted"/>